<sequence>MIMIIRCGFFCVTIFRTTVLKTIDPLIKILILKLVQKISCYFSQFFNSFTKNKIRLQFM</sequence>
<evidence type="ECO:0000313" key="1">
    <source>
        <dbReference type="EMBL" id="RMZ98787.1"/>
    </source>
</evidence>
<name>A0A3M7PJC2_BRAPC</name>
<protein>
    <submittedName>
        <fullName evidence="1">Uncharacterized protein</fullName>
    </submittedName>
</protein>
<evidence type="ECO:0000313" key="2">
    <source>
        <dbReference type="Proteomes" id="UP000276133"/>
    </source>
</evidence>
<dbReference type="AlphaFoldDB" id="A0A3M7PJC2"/>
<comment type="caution">
    <text evidence="1">The sequence shown here is derived from an EMBL/GenBank/DDBJ whole genome shotgun (WGS) entry which is preliminary data.</text>
</comment>
<accession>A0A3M7PJC2</accession>
<dbReference type="EMBL" id="REGN01010561">
    <property type="protein sequence ID" value="RMZ98787.1"/>
    <property type="molecule type" value="Genomic_DNA"/>
</dbReference>
<dbReference type="Proteomes" id="UP000276133">
    <property type="component" value="Unassembled WGS sequence"/>
</dbReference>
<gene>
    <name evidence="1" type="ORF">BpHYR1_021390</name>
</gene>
<keyword evidence="2" id="KW-1185">Reference proteome</keyword>
<organism evidence="1 2">
    <name type="scientific">Brachionus plicatilis</name>
    <name type="common">Marine rotifer</name>
    <name type="synonym">Brachionus muelleri</name>
    <dbReference type="NCBI Taxonomy" id="10195"/>
    <lineage>
        <taxon>Eukaryota</taxon>
        <taxon>Metazoa</taxon>
        <taxon>Spiralia</taxon>
        <taxon>Gnathifera</taxon>
        <taxon>Rotifera</taxon>
        <taxon>Eurotatoria</taxon>
        <taxon>Monogononta</taxon>
        <taxon>Pseudotrocha</taxon>
        <taxon>Ploima</taxon>
        <taxon>Brachionidae</taxon>
        <taxon>Brachionus</taxon>
    </lineage>
</organism>
<proteinExistence type="predicted"/>
<reference evidence="1 2" key="1">
    <citation type="journal article" date="2018" name="Sci. Rep.">
        <title>Genomic signatures of local adaptation to the degree of environmental predictability in rotifers.</title>
        <authorList>
            <person name="Franch-Gras L."/>
            <person name="Hahn C."/>
            <person name="Garcia-Roger E.M."/>
            <person name="Carmona M.J."/>
            <person name="Serra M."/>
            <person name="Gomez A."/>
        </authorList>
    </citation>
    <scope>NUCLEOTIDE SEQUENCE [LARGE SCALE GENOMIC DNA]</scope>
    <source>
        <strain evidence="1">HYR1</strain>
    </source>
</reference>